<dbReference type="InterPro" id="IPR003598">
    <property type="entry name" value="Ig_sub2"/>
</dbReference>
<dbReference type="Proteomes" id="UP001359485">
    <property type="component" value="Unassembled WGS sequence"/>
</dbReference>
<reference evidence="9 10" key="1">
    <citation type="submission" date="2023-09" db="EMBL/GenBank/DDBJ databases">
        <title>Genomes of two closely related lineages of the louse Polyplax serrata with different host specificities.</title>
        <authorList>
            <person name="Martinu J."/>
            <person name="Tarabai H."/>
            <person name="Stefka J."/>
            <person name="Hypsa V."/>
        </authorList>
    </citation>
    <scope>NUCLEOTIDE SEQUENCE [LARGE SCALE GENOMIC DNA]</scope>
    <source>
        <strain evidence="9">98ZLc_SE</strain>
    </source>
</reference>
<dbReference type="InterPro" id="IPR013273">
    <property type="entry name" value="ADAMTS/ADAMTS-like"/>
</dbReference>
<evidence type="ECO:0000256" key="3">
    <source>
        <dbReference type="ARBA" id="ARBA00022729"/>
    </source>
</evidence>
<dbReference type="CDD" id="cd00096">
    <property type="entry name" value="Ig"/>
    <property type="match status" value="1"/>
</dbReference>
<dbReference type="InterPro" id="IPR010909">
    <property type="entry name" value="PLAC"/>
</dbReference>
<dbReference type="PROSITE" id="PS50835">
    <property type="entry name" value="IG_LIKE"/>
    <property type="match status" value="1"/>
</dbReference>
<dbReference type="Pfam" id="PF07679">
    <property type="entry name" value="I-set"/>
    <property type="match status" value="1"/>
</dbReference>
<dbReference type="PRINTS" id="PR01857">
    <property type="entry name" value="ADAMTSFAMILY"/>
</dbReference>
<dbReference type="PANTHER" id="PTHR13723">
    <property type="entry name" value="ADAMTS A DISINTEGRIN AND METALLOPROTEASE WITH THROMBOSPONDIN MOTIFS PROTEASE"/>
    <property type="match status" value="1"/>
</dbReference>
<evidence type="ECO:0000256" key="6">
    <source>
        <dbReference type="SAM" id="MobiDB-lite"/>
    </source>
</evidence>
<dbReference type="InterPro" id="IPR036179">
    <property type="entry name" value="Ig-like_dom_sf"/>
</dbReference>
<name>A0ABR1AWB3_POLSC</name>
<gene>
    <name evidence="9" type="ORF">RUM44_005702</name>
</gene>
<organism evidence="9 10">
    <name type="scientific">Polyplax serrata</name>
    <name type="common">Common mouse louse</name>
    <dbReference type="NCBI Taxonomy" id="468196"/>
    <lineage>
        <taxon>Eukaryota</taxon>
        <taxon>Metazoa</taxon>
        <taxon>Ecdysozoa</taxon>
        <taxon>Arthropoda</taxon>
        <taxon>Hexapoda</taxon>
        <taxon>Insecta</taxon>
        <taxon>Pterygota</taxon>
        <taxon>Neoptera</taxon>
        <taxon>Paraneoptera</taxon>
        <taxon>Psocodea</taxon>
        <taxon>Troctomorpha</taxon>
        <taxon>Phthiraptera</taxon>
        <taxon>Anoplura</taxon>
        <taxon>Polyplacidae</taxon>
        <taxon>Polyplax</taxon>
    </lineage>
</organism>
<dbReference type="InterPro" id="IPR036383">
    <property type="entry name" value="TSP1_rpt_sf"/>
</dbReference>
<evidence type="ECO:0000259" key="7">
    <source>
        <dbReference type="PROSITE" id="PS50835"/>
    </source>
</evidence>
<dbReference type="Pfam" id="PF19236">
    <property type="entry name" value="ADAMTS_CR_3"/>
    <property type="match status" value="1"/>
</dbReference>
<feature type="domain" description="Ig-like" evidence="7">
    <location>
        <begin position="875"/>
        <end position="973"/>
    </location>
</feature>
<dbReference type="Gene3D" id="2.60.40.10">
    <property type="entry name" value="Immunoglobulins"/>
    <property type="match status" value="1"/>
</dbReference>
<dbReference type="SMART" id="SM00409">
    <property type="entry name" value="IG"/>
    <property type="match status" value="1"/>
</dbReference>
<sequence length="1404" mass="156023">MPDDLRMKLPIYKSQLGPRFKEFEHFSLGSLRQLEQRENVKVTIQQANGVRDGWYFDKQLKTKVLCTSNAENTTELWSEKKEDANTLKQLEMELIRSVLHPLSTCISAACLKKNKKRALKSRAQNCIFFVTQAEFNPLETGDNQPQKRGNSEKEKQRGWSSWSPWSTCSRLCDGGVSYQMRRCRVSGGCHGEAMRYKICNMQPCSEPIDFREHQCAAYNDSPYDDQYLRWSAHYDENEPCALTCRGSPVEESKKKTGEEPAIIVQLASKVQDGTRCRPGSLDMCVSGKCLRVGCDLRIGSNRRVDECGVCGGDGSSCAQPMYHWEEEPASLCSATCGGGYKMSKAVCKNRLSGEEMDELLCNVSEKPAAKIVECNDAPCSSKWAIHEWGPCSASCGGGVRKREVYCSEEVNLTKIKVHDHRCPGEKPPSEESCEERECPKWVALEWSGCSVSCGEGIQTRTIGCKDGTKPSTIPCNEFDKPTSIQACHSGIRCPEKTFSDLKEATSSETKTEEEEEEDEDEEDEEAEEHLKHSIQRPYPPSVPLSGPMPGPMSGPFAATAEKLVGSNLVNPSHPIGATNYKVFFACGWVFVSFIPEKWGPCSVTCGEGIRRREVECKIYLELTGAIAGLPDEQCRGPKPSTVERCVLEPCAMNNKLDIAKDRPVSDQYSYSSLPSQKKVKVAPESSGKTYSWKQQGFTHCSASCLGGVQESIINCIRDDDQKVVVPLLCSPETRPESLIRTCNDQPCPPRWNYSDFQPCSKSCGIGIQTRDVNCIHEVTRGGGTTVVVPNSMCPQPPPPDRQYCNVLDCPVRWHTGDWSKCSKRCGGGLKTRTVQCKQVMAQNHIMDRPTSMCPAMKPPDKKPCNTKSCVETDRPVIASAINQTYVQSSAARKKVSLKIGGTAQVFLGTQVKIKCPVKRFDRAKIQWAKDHKYLQQSKKFKISKKGALRINNATYRDSGVYTCLASRSTADITLTVKPMPGHFPNSEEIHQTQNNLENPSYYEPNADSSDVAVGHQKSFLYPGEDDLSHELKPDGIVPPKKTKPRKVKPTSPRPVPKDDSNYINPYEKSWPPYVSTTLVSDQDQSEEFPSRSSGPYPSGPEGSSSSGSSRAMPHFQQLLATLQAFGSSRGHRALVPGHRSLLADHPGPFPIPDSDDTDEQGSATTEDNAEVVLGKGSAQNVKFEWEIKPWNPCSVSCGENGIQTRSVRCLVRLHNATQEVKGDLCEDAGLETPGTFQKCGVDCPIWTHTDWSPCEDSRCFTWNTAMQKREIACAFKNGTEVDAAVCEHREKPTQRQECYNDKCKGTWKVGEWSECAAECEKEGIKYRILQCVWYGTKKPAGNACRDQPRPSVMKICKGPPCVVGGDCKDQSKFCHSVLTKNMCRVYRFHTQCCHTCRSRLLNVG</sequence>
<feature type="region of interest" description="Disordered" evidence="6">
    <location>
        <begin position="498"/>
        <end position="546"/>
    </location>
</feature>
<evidence type="ECO:0000256" key="1">
    <source>
        <dbReference type="ARBA" id="ARBA00004613"/>
    </source>
</evidence>
<keyword evidence="3" id="KW-0732">Signal</keyword>
<proteinExistence type="predicted"/>
<feature type="compositionally biased region" description="Pro residues" evidence="6">
    <location>
        <begin position="537"/>
        <end position="546"/>
    </location>
</feature>
<dbReference type="InterPro" id="IPR013783">
    <property type="entry name" value="Ig-like_fold"/>
</dbReference>
<keyword evidence="4" id="KW-0677">Repeat</keyword>
<dbReference type="PANTHER" id="PTHR13723:SF313">
    <property type="entry name" value="PEPTIDASE M12B DOMAIN-CONTAINING PROTEIN"/>
    <property type="match status" value="1"/>
</dbReference>
<feature type="region of interest" description="Disordered" evidence="6">
    <location>
        <begin position="982"/>
        <end position="1009"/>
    </location>
</feature>
<evidence type="ECO:0000256" key="2">
    <source>
        <dbReference type="ARBA" id="ARBA00022525"/>
    </source>
</evidence>
<dbReference type="Pfam" id="PF00090">
    <property type="entry name" value="TSP_1"/>
    <property type="match status" value="1"/>
</dbReference>
<dbReference type="SMART" id="SM00209">
    <property type="entry name" value="TSP1"/>
    <property type="match status" value="11"/>
</dbReference>
<evidence type="ECO:0000313" key="9">
    <source>
        <dbReference type="EMBL" id="KAK6630151.1"/>
    </source>
</evidence>
<keyword evidence="2" id="KW-0964">Secreted</keyword>
<feature type="region of interest" description="Disordered" evidence="6">
    <location>
        <begin position="1139"/>
        <end position="1166"/>
    </location>
</feature>
<protein>
    <recommendedName>
        <fullName evidence="11">ADAMTS-like protein 3</fullName>
    </recommendedName>
</protein>
<feature type="region of interest" description="Disordered" evidence="6">
    <location>
        <begin position="1021"/>
        <end position="1110"/>
    </location>
</feature>
<dbReference type="SUPFAM" id="SSF48726">
    <property type="entry name" value="Immunoglobulin"/>
    <property type="match status" value="1"/>
</dbReference>
<dbReference type="SMART" id="SM00408">
    <property type="entry name" value="IGc2"/>
    <property type="match status" value="1"/>
</dbReference>
<evidence type="ECO:0000259" key="8">
    <source>
        <dbReference type="PROSITE" id="PS50900"/>
    </source>
</evidence>
<comment type="subcellular location">
    <subcellularLocation>
        <location evidence="1">Secreted</location>
    </subcellularLocation>
</comment>
<evidence type="ECO:0000256" key="4">
    <source>
        <dbReference type="ARBA" id="ARBA00022737"/>
    </source>
</evidence>
<dbReference type="InterPro" id="IPR045371">
    <property type="entry name" value="ADAMTS_CR_3"/>
</dbReference>
<evidence type="ECO:0000313" key="10">
    <source>
        <dbReference type="Proteomes" id="UP001359485"/>
    </source>
</evidence>
<dbReference type="EMBL" id="JAWJWF010000009">
    <property type="protein sequence ID" value="KAK6630151.1"/>
    <property type="molecule type" value="Genomic_DNA"/>
</dbReference>
<keyword evidence="5" id="KW-1015">Disulfide bond</keyword>
<evidence type="ECO:0000256" key="5">
    <source>
        <dbReference type="ARBA" id="ARBA00023157"/>
    </source>
</evidence>
<accession>A0ABR1AWB3</accession>
<dbReference type="Gene3D" id="2.20.100.10">
    <property type="entry name" value="Thrombospondin type-1 (TSP1) repeat"/>
    <property type="match status" value="8"/>
</dbReference>
<feature type="compositionally biased region" description="Low complexity" evidence="6">
    <location>
        <begin position="1090"/>
        <end position="1109"/>
    </location>
</feature>
<dbReference type="InterPro" id="IPR007110">
    <property type="entry name" value="Ig-like_dom"/>
</dbReference>
<feature type="domain" description="PLAC" evidence="8">
    <location>
        <begin position="1363"/>
        <end position="1400"/>
    </location>
</feature>
<feature type="compositionally biased region" description="Acidic residues" evidence="6">
    <location>
        <begin position="511"/>
        <end position="527"/>
    </location>
</feature>
<dbReference type="PROSITE" id="PS50092">
    <property type="entry name" value="TSP1"/>
    <property type="match status" value="8"/>
</dbReference>
<dbReference type="SUPFAM" id="SSF82895">
    <property type="entry name" value="TSP-1 type 1 repeat"/>
    <property type="match status" value="9"/>
</dbReference>
<keyword evidence="10" id="KW-1185">Reference proteome</keyword>
<feature type="region of interest" description="Disordered" evidence="6">
    <location>
        <begin position="139"/>
        <end position="161"/>
    </location>
</feature>
<dbReference type="InterPro" id="IPR003599">
    <property type="entry name" value="Ig_sub"/>
</dbReference>
<comment type="caution">
    <text evidence="9">The sequence shown here is derived from an EMBL/GenBank/DDBJ whole genome shotgun (WGS) entry which is preliminary data.</text>
</comment>
<dbReference type="InterPro" id="IPR050439">
    <property type="entry name" value="ADAMTS_ADAMTS-like"/>
</dbReference>
<dbReference type="InterPro" id="IPR000884">
    <property type="entry name" value="TSP1_rpt"/>
</dbReference>
<dbReference type="PROSITE" id="PS50900">
    <property type="entry name" value="PLAC"/>
    <property type="match status" value="1"/>
</dbReference>
<dbReference type="InterPro" id="IPR013098">
    <property type="entry name" value="Ig_I-set"/>
</dbReference>
<evidence type="ECO:0008006" key="11">
    <source>
        <dbReference type="Google" id="ProtNLM"/>
    </source>
</evidence>
<dbReference type="Pfam" id="PF19030">
    <property type="entry name" value="TSP1_ADAMTS"/>
    <property type="match status" value="9"/>
</dbReference>